<feature type="transmembrane region" description="Helical" evidence="2">
    <location>
        <begin position="68"/>
        <end position="86"/>
    </location>
</feature>
<dbReference type="AlphaFoldDB" id="A0A919J9D2"/>
<feature type="transmembrane region" description="Helical" evidence="2">
    <location>
        <begin position="37"/>
        <end position="62"/>
    </location>
</feature>
<dbReference type="Proteomes" id="UP000598174">
    <property type="component" value="Unassembled WGS sequence"/>
</dbReference>
<name>A0A919J9D2_9ACTN</name>
<protein>
    <recommendedName>
        <fullName evidence="5">Mercuric ion transport protein</fullName>
    </recommendedName>
</protein>
<sequence>MNLPTPAPTSPPATPTHDVAPAADNTPPTRSKITGGLAALACAACCAIPLLITAGVLTGAGAALLEQTLLAIAAGLAVTALGLWWLHRRRSVHRASTARGSTTGCGSGSCGC</sequence>
<gene>
    <name evidence="3" type="ORF">Afe05nite_75220</name>
</gene>
<dbReference type="EMBL" id="BOMM01000070">
    <property type="protein sequence ID" value="GIE15682.1"/>
    <property type="molecule type" value="Genomic_DNA"/>
</dbReference>
<feature type="region of interest" description="Disordered" evidence="1">
    <location>
        <begin position="1"/>
        <end position="28"/>
    </location>
</feature>
<comment type="caution">
    <text evidence="3">The sequence shown here is derived from an EMBL/GenBank/DDBJ whole genome shotgun (WGS) entry which is preliminary data.</text>
</comment>
<evidence type="ECO:0000256" key="1">
    <source>
        <dbReference type="SAM" id="MobiDB-lite"/>
    </source>
</evidence>
<evidence type="ECO:0000256" key="2">
    <source>
        <dbReference type="SAM" id="Phobius"/>
    </source>
</evidence>
<proteinExistence type="predicted"/>
<evidence type="ECO:0000313" key="3">
    <source>
        <dbReference type="EMBL" id="GIE15682.1"/>
    </source>
</evidence>
<dbReference type="RefSeq" id="WP_203822033.1">
    <property type="nucleotide sequence ID" value="NZ_BAAABP010000015.1"/>
</dbReference>
<organism evidence="3 4">
    <name type="scientific">Paractinoplanes ferrugineus</name>
    <dbReference type="NCBI Taxonomy" id="113564"/>
    <lineage>
        <taxon>Bacteria</taxon>
        <taxon>Bacillati</taxon>
        <taxon>Actinomycetota</taxon>
        <taxon>Actinomycetes</taxon>
        <taxon>Micromonosporales</taxon>
        <taxon>Micromonosporaceae</taxon>
        <taxon>Paractinoplanes</taxon>
    </lineage>
</organism>
<evidence type="ECO:0008006" key="5">
    <source>
        <dbReference type="Google" id="ProtNLM"/>
    </source>
</evidence>
<keyword evidence="4" id="KW-1185">Reference proteome</keyword>
<keyword evidence="2" id="KW-0812">Transmembrane</keyword>
<accession>A0A919J9D2</accession>
<keyword evidence="2" id="KW-1133">Transmembrane helix</keyword>
<feature type="compositionally biased region" description="Pro residues" evidence="1">
    <location>
        <begin position="1"/>
        <end position="14"/>
    </location>
</feature>
<reference evidence="3" key="1">
    <citation type="submission" date="2021-01" db="EMBL/GenBank/DDBJ databases">
        <title>Whole genome shotgun sequence of Actinoplanes ferrugineus NBRC 15555.</title>
        <authorList>
            <person name="Komaki H."/>
            <person name="Tamura T."/>
        </authorList>
    </citation>
    <scope>NUCLEOTIDE SEQUENCE</scope>
    <source>
        <strain evidence="3">NBRC 15555</strain>
    </source>
</reference>
<evidence type="ECO:0000313" key="4">
    <source>
        <dbReference type="Proteomes" id="UP000598174"/>
    </source>
</evidence>
<keyword evidence="2" id="KW-0472">Membrane</keyword>